<dbReference type="HAMAP" id="MF_00083">
    <property type="entry name" value="Pept_tRNA_hydro_bact"/>
    <property type="match status" value="1"/>
</dbReference>
<evidence type="ECO:0000256" key="3">
    <source>
        <dbReference type="ARBA" id="ARBA00022801"/>
    </source>
</evidence>
<dbReference type="RefSeq" id="WP_307633894.1">
    <property type="nucleotide sequence ID" value="NZ_JAPHEH010000001.1"/>
</dbReference>
<dbReference type="PANTHER" id="PTHR17224:SF1">
    <property type="entry name" value="PEPTIDYL-TRNA HYDROLASE"/>
    <property type="match status" value="1"/>
</dbReference>
<evidence type="ECO:0000313" key="11">
    <source>
        <dbReference type="Proteomes" id="UP001154240"/>
    </source>
</evidence>
<dbReference type="Proteomes" id="UP001154240">
    <property type="component" value="Unassembled WGS sequence"/>
</dbReference>
<reference evidence="10" key="1">
    <citation type="journal article" date="2022" name="bioRxiv">
        <title>Thiovibrio frasassiensisgen. nov., sp. nov., an autotrophic, elemental sulfur disproportionating bacterium isolated from sulfidic karst sediment, and proposal of Thiovibrionaceae fam. nov.</title>
        <authorList>
            <person name="Aronson H."/>
            <person name="Thomas C."/>
            <person name="Bhattacharyya M."/>
            <person name="Eckstein S."/>
            <person name="Jensen S."/>
            <person name="Barco R."/>
            <person name="Macalady J."/>
            <person name="Amend J."/>
        </authorList>
    </citation>
    <scope>NUCLEOTIDE SEQUENCE</scope>
    <source>
        <strain evidence="10">RS19-109</strain>
    </source>
</reference>
<sequence length="189" mass="21160">MYVVVGLGNPGKEYAATRHNIGFIFLDYLAEKYRFTFKGTKWQADAAKDLSWGYPVLFLKPQTYMNRSGVAVRAVADFYQIEPSKIIVVHDDLDLPLGRTKIMLNRGAGGHNGIRSLIEHLGGNDFVRVRVGIGRPDNAAKVSDFVLSRFGQEDAEMVREELERIESGVRLIMEEGVSVAMNRINSEPV</sequence>
<dbReference type="AlphaFoldDB" id="A0A9X4MLB4"/>
<feature type="binding site" evidence="7">
    <location>
        <position position="112"/>
    </location>
    <ligand>
        <name>tRNA</name>
        <dbReference type="ChEBI" id="CHEBI:17843"/>
    </ligand>
</feature>
<name>A0A9X4MLB4_9BACT</name>
<dbReference type="GO" id="GO:0072344">
    <property type="term" value="P:rescue of stalled ribosome"/>
    <property type="evidence" value="ECO:0007669"/>
    <property type="project" value="UniProtKB-UniRule"/>
</dbReference>
<keyword evidence="4 7" id="KW-0694">RNA-binding</keyword>
<feature type="binding site" evidence="7">
    <location>
        <position position="14"/>
    </location>
    <ligand>
        <name>tRNA</name>
        <dbReference type="ChEBI" id="CHEBI:17843"/>
    </ligand>
</feature>
<evidence type="ECO:0000256" key="4">
    <source>
        <dbReference type="ARBA" id="ARBA00022884"/>
    </source>
</evidence>
<evidence type="ECO:0000256" key="5">
    <source>
        <dbReference type="ARBA" id="ARBA00038063"/>
    </source>
</evidence>
<feature type="site" description="Discriminates between blocked and unblocked aminoacyl-tRNA" evidence="7">
    <location>
        <position position="9"/>
    </location>
</feature>
<organism evidence="10 11">
    <name type="scientific">Thiovibrio frasassiensis</name>
    <dbReference type="NCBI Taxonomy" id="2984131"/>
    <lineage>
        <taxon>Bacteria</taxon>
        <taxon>Pseudomonadati</taxon>
        <taxon>Thermodesulfobacteriota</taxon>
        <taxon>Desulfobulbia</taxon>
        <taxon>Desulfobulbales</taxon>
        <taxon>Thiovibrionaceae</taxon>
        <taxon>Thiovibrio</taxon>
    </lineage>
</organism>
<dbReference type="GO" id="GO:0005737">
    <property type="term" value="C:cytoplasm"/>
    <property type="evidence" value="ECO:0007669"/>
    <property type="project" value="UniProtKB-SubCell"/>
</dbReference>
<comment type="function">
    <text evidence="7">Hydrolyzes ribosome-free peptidyl-tRNAs (with 1 or more amino acids incorporated), which drop off the ribosome during protein synthesis, or as a result of ribosome stalling.</text>
</comment>
<keyword evidence="7" id="KW-0963">Cytoplasm</keyword>
<keyword evidence="3 7" id="KW-0378">Hydrolase</keyword>
<dbReference type="GO" id="GO:0000049">
    <property type="term" value="F:tRNA binding"/>
    <property type="evidence" value="ECO:0007669"/>
    <property type="project" value="UniProtKB-UniRule"/>
</dbReference>
<feature type="binding site" evidence="7">
    <location>
        <position position="66"/>
    </location>
    <ligand>
        <name>tRNA</name>
        <dbReference type="ChEBI" id="CHEBI:17843"/>
    </ligand>
</feature>
<feature type="site" description="Stabilizes the basic form of H active site to accept a proton" evidence="7">
    <location>
        <position position="91"/>
    </location>
</feature>
<dbReference type="PROSITE" id="PS01195">
    <property type="entry name" value="PEPT_TRNA_HYDROL_1"/>
    <property type="match status" value="1"/>
</dbReference>
<feature type="binding site" evidence="7">
    <location>
        <position position="64"/>
    </location>
    <ligand>
        <name>tRNA</name>
        <dbReference type="ChEBI" id="CHEBI:17843"/>
    </ligand>
</feature>
<dbReference type="NCBIfam" id="TIGR00447">
    <property type="entry name" value="pth"/>
    <property type="match status" value="1"/>
</dbReference>
<dbReference type="PANTHER" id="PTHR17224">
    <property type="entry name" value="PEPTIDYL-TRNA HYDROLASE"/>
    <property type="match status" value="1"/>
</dbReference>
<evidence type="ECO:0000256" key="7">
    <source>
        <dbReference type="HAMAP-Rule" id="MF_00083"/>
    </source>
</evidence>
<dbReference type="PROSITE" id="PS01196">
    <property type="entry name" value="PEPT_TRNA_HYDROL_2"/>
    <property type="match status" value="1"/>
</dbReference>
<evidence type="ECO:0000256" key="8">
    <source>
        <dbReference type="RuleBase" id="RU000673"/>
    </source>
</evidence>
<comment type="function">
    <text evidence="7">Catalyzes the release of premature peptidyl moieties from peptidyl-tRNA molecules trapped in stalled 50S ribosomal subunits, and thus maintains levels of free tRNAs and 50S ribosomes.</text>
</comment>
<dbReference type="EC" id="3.1.1.29" evidence="1 7"/>
<accession>A0A9X4MLB4</accession>
<proteinExistence type="inferred from homology"/>
<comment type="subcellular location">
    <subcellularLocation>
        <location evidence="7">Cytoplasm</location>
    </subcellularLocation>
</comment>
<protein>
    <recommendedName>
        <fullName evidence="6 7">Peptidyl-tRNA hydrolase</fullName>
        <shortName evidence="7">Pth</shortName>
        <ecNumber evidence="1 7">3.1.1.29</ecNumber>
    </recommendedName>
</protein>
<dbReference type="InterPro" id="IPR018171">
    <property type="entry name" value="Pept_tRNA_hydro_CS"/>
</dbReference>
<comment type="subunit">
    <text evidence="7">Monomer.</text>
</comment>
<evidence type="ECO:0000256" key="6">
    <source>
        <dbReference type="ARBA" id="ARBA00050038"/>
    </source>
</evidence>
<evidence type="ECO:0000256" key="1">
    <source>
        <dbReference type="ARBA" id="ARBA00013260"/>
    </source>
</evidence>
<dbReference type="SUPFAM" id="SSF53178">
    <property type="entry name" value="Peptidyl-tRNA hydrolase-like"/>
    <property type="match status" value="1"/>
</dbReference>
<dbReference type="FunFam" id="3.40.50.1470:FF:000001">
    <property type="entry name" value="Peptidyl-tRNA hydrolase"/>
    <property type="match status" value="1"/>
</dbReference>
<keyword evidence="2 7" id="KW-0820">tRNA-binding</keyword>
<evidence type="ECO:0000256" key="9">
    <source>
        <dbReference type="RuleBase" id="RU004320"/>
    </source>
</evidence>
<gene>
    <name evidence="7 10" type="primary">pth</name>
    <name evidence="10" type="ORF">OLX77_12260</name>
</gene>
<feature type="active site" description="Proton acceptor" evidence="7">
    <location>
        <position position="19"/>
    </location>
</feature>
<dbReference type="CDD" id="cd00462">
    <property type="entry name" value="PTH"/>
    <property type="match status" value="1"/>
</dbReference>
<dbReference type="GO" id="GO:0006515">
    <property type="term" value="P:protein quality control for misfolded or incompletely synthesized proteins"/>
    <property type="evidence" value="ECO:0007669"/>
    <property type="project" value="UniProtKB-UniRule"/>
</dbReference>
<keyword evidence="11" id="KW-1185">Reference proteome</keyword>
<dbReference type="InterPro" id="IPR001328">
    <property type="entry name" value="Pept_tRNA_hydro"/>
</dbReference>
<comment type="catalytic activity">
    <reaction evidence="7 8">
        <text>an N-acyl-L-alpha-aminoacyl-tRNA + H2O = an N-acyl-L-amino acid + a tRNA + H(+)</text>
        <dbReference type="Rhea" id="RHEA:54448"/>
        <dbReference type="Rhea" id="RHEA-COMP:10123"/>
        <dbReference type="Rhea" id="RHEA-COMP:13883"/>
        <dbReference type="ChEBI" id="CHEBI:15377"/>
        <dbReference type="ChEBI" id="CHEBI:15378"/>
        <dbReference type="ChEBI" id="CHEBI:59874"/>
        <dbReference type="ChEBI" id="CHEBI:78442"/>
        <dbReference type="ChEBI" id="CHEBI:138191"/>
        <dbReference type="EC" id="3.1.1.29"/>
    </reaction>
</comment>
<comment type="caution">
    <text evidence="10">The sequence shown here is derived from an EMBL/GenBank/DDBJ whole genome shotgun (WGS) entry which is preliminary data.</text>
</comment>
<dbReference type="GO" id="GO:0004045">
    <property type="term" value="F:peptidyl-tRNA hydrolase activity"/>
    <property type="evidence" value="ECO:0007669"/>
    <property type="project" value="UniProtKB-UniRule"/>
</dbReference>
<dbReference type="InterPro" id="IPR036416">
    <property type="entry name" value="Pept_tRNA_hydro_sf"/>
</dbReference>
<comment type="similarity">
    <text evidence="5 7 9">Belongs to the PTH family.</text>
</comment>
<reference evidence="10" key="2">
    <citation type="submission" date="2022-10" db="EMBL/GenBank/DDBJ databases">
        <authorList>
            <person name="Aronson H.S."/>
        </authorList>
    </citation>
    <scope>NUCLEOTIDE SEQUENCE</scope>
    <source>
        <strain evidence="10">RS19-109</strain>
    </source>
</reference>
<dbReference type="EMBL" id="JAPHEH010000001">
    <property type="protein sequence ID" value="MDG4476929.1"/>
    <property type="molecule type" value="Genomic_DNA"/>
</dbReference>
<dbReference type="Gene3D" id="3.40.50.1470">
    <property type="entry name" value="Peptidyl-tRNA hydrolase"/>
    <property type="match status" value="1"/>
</dbReference>
<dbReference type="Pfam" id="PF01195">
    <property type="entry name" value="Pept_tRNA_hydro"/>
    <property type="match status" value="1"/>
</dbReference>
<evidence type="ECO:0000256" key="2">
    <source>
        <dbReference type="ARBA" id="ARBA00022555"/>
    </source>
</evidence>
<evidence type="ECO:0000313" key="10">
    <source>
        <dbReference type="EMBL" id="MDG4476929.1"/>
    </source>
</evidence>